<dbReference type="PIRSF" id="PIRSF000303">
    <property type="entry name" value="Glutathion_perox"/>
    <property type="match status" value="1"/>
</dbReference>
<evidence type="ECO:0000259" key="6">
    <source>
        <dbReference type="PROSITE" id="PS51352"/>
    </source>
</evidence>
<evidence type="ECO:0000313" key="7">
    <source>
        <dbReference type="EMBL" id="GEO36372.1"/>
    </source>
</evidence>
<dbReference type="PANTHER" id="PTHR11592:SF78">
    <property type="entry name" value="GLUTATHIONE PEROXIDASE"/>
    <property type="match status" value="1"/>
</dbReference>
<dbReference type="InterPro" id="IPR029759">
    <property type="entry name" value="GPX_AS"/>
</dbReference>
<dbReference type="SUPFAM" id="SSF52833">
    <property type="entry name" value="Thioredoxin-like"/>
    <property type="match status" value="1"/>
</dbReference>
<keyword evidence="8" id="KW-1185">Reference proteome</keyword>
<reference evidence="7 8" key="1">
    <citation type="submission" date="2019-07" db="EMBL/GenBank/DDBJ databases">
        <title>Whole genome shotgun sequence of Skermanella aerolata NBRC 106429.</title>
        <authorList>
            <person name="Hosoyama A."/>
            <person name="Uohara A."/>
            <person name="Ohji S."/>
            <person name="Ichikawa N."/>
        </authorList>
    </citation>
    <scope>NUCLEOTIDE SEQUENCE [LARGE SCALE GENOMIC DNA]</scope>
    <source>
        <strain evidence="7 8">NBRC 106429</strain>
    </source>
</reference>
<evidence type="ECO:0000256" key="2">
    <source>
        <dbReference type="ARBA" id="ARBA00022559"/>
    </source>
</evidence>
<organism evidence="7 8">
    <name type="scientific">Skermanella aerolata</name>
    <dbReference type="NCBI Taxonomy" id="393310"/>
    <lineage>
        <taxon>Bacteria</taxon>
        <taxon>Pseudomonadati</taxon>
        <taxon>Pseudomonadota</taxon>
        <taxon>Alphaproteobacteria</taxon>
        <taxon>Rhodospirillales</taxon>
        <taxon>Azospirillaceae</taxon>
        <taxon>Skermanella</taxon>
    </lineage>
</organism>
<dbReference type="InterPro" id="IPR000889">
    <property type="entry name" value="Glutathione_peroxidase"/>
</dbReference>
<dbReference type="EMBL" id="BJYZ01000002">
    <property type="protein sequence ID" value="GEO36372.1"/>
    <property type="molecule type" value="Genomic_DNA"/>
</dbReference>
<evidence type="ECO:0000256" key="3">
    <source>
        <dbReference type="ARBA" id="ARBA00023002"/>
    </source>
</evidence>
<accession>A0A512DIT3</accession>
<dbReference type="InterPro" id="IPR036249">
    <property type="entry name" value="Thioredoxin-like_sf"/>
</dbReference>
<keyword evidence="3 5" id="KW-0560">Oxidoreductase</keyword>
<proteinExistence type="inferred from homology"/>
<evidence type="ECO:0000256" key="5">
    <source>
        <dbReference type="RuleBase" id="RU000499"/>
    </source>
</evidence>
<gene>
    <name evidence="7" type="ORF">SAE02_05200</name>
</gene>
<dbReference type="CDD" id="cd00340">
    <property type="entry name" value="GSH_Peroxidase"/>
    <property type="match status" value="1"/>
</dbReference>
<keyword evidence="2 5" id="KW-0575">Peroxidase</keyword>
<comment type="similarity">
    <text evidence="1 5">Belongs to the glutathione peroxidase family.</text>
</comment>
<dbReference type="PRINTS" id="PR01011">
    <property type="entry name" value="GLUTPROXDASE"/>
</dbReference>
<evidence type="ECO:0000256" key="1">
    <source>
        <dbReference type="ARBA" id="ARBA00006926"/>
    </source>
</evidence>
<dbReference type="InterPro" id="IPR013766">
    <property type="entry name" value="Thioredoxin_domain"/>
</dbReference>
<evidence type="ECO:0000256" key="4">
    <source>
        <dbReference type="PIRSR" id="PIRSR000303-1"/>
    </source>
</evidence>
<dbReference type="PANTHER" id="PTHR11592">
    <property type="entry name" value="GLUTATHIONE PEROXIDASE"/>
    <property type="match status" value="1"/>
</dbReference>
<dbReference type="PROSITE" id="PS00460">
    <property type="entry name" value="GLUTATHIONE_PEROXID_1"/>
    <property type="match status" value="1"/>
</dbReference>
<evidence type="ECO:0000313" key="8">
    <source>
        <dbReference type="Proteomes" id="UP000321523"/>
    </source>
</evidence>
<dbReference type="Pfam" id="PF00255">
    <property type="entry name" value="GSHPx"/>
    <property type="match status" value="1"/>
</dbReference>
<dbReference type="GO" id="GO:0004601">
    <property type="term" value="F:peroxidase activity"/>
    <property type="evidence" value="ECO:0007669"/>
    <property type="project" value="UniProtKB-KW"/>
</dbReference>
<dbReference type="GO" id="GO:0034599">
    <property type="term" value="P:cellular response to oxidative stress"/>
    <property type="evidence" value="ECO:0007669"/>
    <property type="project" value="TreeGrafter"/>
</dbReference>
<dbReference type="RefSeq" id="WP_044425503.1">
    <property type="nucleotide sequence ID" value="NZ_BJYZ01000002.1"/>
</dbReference>
<dbReference type="Proteomes" id="UP000321523">
    <property type="component" value="Unassembled WGS sequence"/>
</dbReference>
<feature type="active site" evidence="4">
    <location>
        <position position="63"/>
    </location>
</feature>
<sequence length="195" mass="21214">MRRLIVSILVLLMPGAVVVSSQGRAVMPTSAHEFSFQSIDGSPLPLAQYAGKAVLVVNTASMCGYTPQYADLEALWQRYRDRGLVVLGVPSNDFGGQEPGSAEQIKDFCEVNFAIDFPLTEKQIVIGPKAHPFYQWAASELGQEARPRWNFHKYLVGPDGKLAGWFPTATSPQSSQVVKAVEAALDQPAVTLPPK</sequence>
<dbReference type="PROSITE" id="PS51352">
    <property type="entry name" value="THIOREDOXIN_2"/>
    <property type="match status" value="1"/>
</dbReference>
<dbReference type="AlphaFoldDB" id="A0A512DIT3"/>
<dbReference type="PROSITE" id="PS51355">
    <property type="entry name" value="GLUTATHIONE_PEROXID_3"/>
    <property type="match status" value="1"/>
</dbReference>
<comment type="caution">
    <text evidence="7">The sequence shown here is derived from an EMBL/GenBank/DDBJ whole genome shotgun (WGS) entry which is preliminary data.</text>
</comment>
<feature type="domain" description="Thioredoxin" evidence="6">
    <location>
        <begin position="25"/>
        <end position="186"/>
    </location>
</feature>
<dbReference type="OrthoDB" id="9785502at2"/>
<dbReference type="Gene3D" id="3.40.30.10">
    <property type="entry name" value="Glutaredoxin"/>
    <property type="match status" value="1"/>
</dbReference>
<protein>
    <recommendedName>
        <fullName evidence="5">Glutathione peroxidase</fullName>
    </recommendedName>
</protein>
<name>A0A512DIT3_9PROT</name>